<gene>
    <name evidence="2" type="ORF">EPI10_023909</name>
</gene>
<evidence type="ECO:0000259" key="1">
    <source>
        <dbReference type="Pfam" id="PF17921"/>
    </source>
</evidence>
<protein>
    <submittedName>
        <fullName evidence="2">Integrase</fullName>
    </submittedName>
</protein>
<evidence type="ECO:0000313" key="3">
    <source>
        <dbReference type="Proteomes" id="UP000325315"/>
    </source>
</evidence>
<organism evidence="2 3">
    <name type="scientific">Gossypium australe</name>
    <dbReference type="NCBI Taxonomy" id="47621"/>
    <lineage>
        <taxon>Eukaryota</taxon>
        <taxon>Viridiplantae</taxon>
        <taxon>Streptophyta</taxon>
        <taxon>Embryophyta</taxon>
        <taxon>Tracheophyta</taxon>
        <taxon>Spermatophyta</taxon>
        <taxon>Magnoliopsida</taxon>
        <taxon>eudicotyledons</taxon>
        <taxon>Gunneridae</taxon>
        <taxon>Pentapetalae</taxon>
        <taxon>rosids</taxon>
        <taxon>malvids</taxon>
        <taxon>Malvales</taxon>
        <taxon>Malvaceae</taxon>
        <taxon>Malvoideae</taxon>
        <taxon>Gossypium</taxon>
    </lineage>
</organism>
<dbReference type="PANTHER" id="PTHR47266">
    <property type="entry name" value="ENDONUCLEASE-RELATED"/>
    <property type="match status" value="1"/>
</dbReference>
<proteinExistence type="predicted"/>
<dbReference type="InterPro" id="IPR052160">
    <property type="entry name" value="Gypsy_RT_Integrase-like"/>
</dbReference>
<dbReference type="EMBL" id="SMMG02000005">
    <property type="protein sequence ID" value="KAA3473543.1"/>
    <property type="molecule type" value="Genomic_DNA"/>
</dbReference>
<dbReference type="Proteomes" id="UP000325315">
    <property type="component" value="Unassembled WGS sequence"/>
</dbReference>
<dbReference type="AlphaFoldDB" id="A0A5B6VWS6"/>
<evidence type="ECO:0000313" key="2">
    <source>
        <dbReference type="EMBL" id="KAA3473543.1"/>
    </source>
</evidence>
<keyword evidence="3" id="KW-1185">Reference proteome</keyword>
<dbReference type="Gene3D" id="1.10.340.70">
    <property type="match status" value="1"/>
</dbReference>
<comment type="caution">
    <text evidence="2">The sequence shown here is derived from an EMBL/GenBank/DDBJ whole genome shotgun (WGS) entry which is preliminary data.</text>
</comment>
<dbReference type="OrthoDB" id="111931at2759"/>
<accession>A0A5B6VWS6</accession>
<sequence>MARVLKDYELVIDYHPGKANVVADALSRKSLFALRAMNTQLTLYDDGLILAELKAKPQIYEAQKCDNELKAKKGQCESTSDSDYQKILHEAHNGCLYIHPGSTKMYNDLKLLYWWLGMKRDISEFVSRCLVCQQVKAENQVISGLLQLMMIPEWKWDRVTMDFVSSLPLSLKKEICYLGCR</sequence>
<dbReference type="Pfam" id="PF17921">
    <property type="entry name" value="Integrase_H2C2"/>
    <property type="match status" value="1"/>
</dbReference>
<reference evidence="3" key="1">
    <citation type="journal article" date="2019" name="Plant Biotechnol. J.">
        <title>Genome sequencing of the Australian wild diploid species Gossypium australe highlights disease resistance and delayed gland morphogenesis.</title>
        <authorList>
            <person name="Cai Y."/>
            <person name="Cai X."/>
            <person name="Wang Q."/>
            <person name="Wang P."/>
            <person name="Zhang Y."/>
            <person name="Cai C."/>
            <person name="Xu Y."/>
            <person name="Wang K."/>
            <person name="Zhou Z."/>
            <person name="Wang C."/>
            <person name="Geng S."/>
            <person name="Li B."/>
            <person name="Dong Q."/>
            <person name="Hou Y."/>
            <person name="Wang H."/>
            <person name="Ai P."/>
            <person name="Liu Z."/>
            <person name="Yi F."/>
            <person name="Sun M."/>
            <person name="An G."/>
            <person name="Cheng J."/>
            <person name="Zhang Y."/>
            <person name="Shi Q."/>
            <person name="Xie Y."/>
            <person name="Shi X."/>
            <person name="Chang Y."/>
            <person name="Huang F."/>
            <person name="Chen Y."/>
            <person name="Hong S."/>
            <person name="Mi L."/>
            <person name="Sun Q."/>
            <person name="Zhang L."/>
            <person name="Zhou B."/>
            <person name="Peng R."/>
            <person name="Zhang X."/>
            <person name="Liu F."/>
        </authorList>
    </citation>
    <scope>NUCLEOTIDE SEQUENCE [LARGE SCALE GENOMIC DNA]</scope>
    <source>
        <strain evidence="3">cv. PA1801</strain>
    </source>
</reference>
<name>A0A5B6VWS6_9ROSI</name>
<feature type="domain" description="Integrase zinc-binding" evidence="1">
    <location>
        <begin position="83"/>
        <end position="137"/>
    </location>
</feature>
<dbReference type="InterPro" id="IPR041588">
    <property type="entry name" value="Integrase_H2C2"/>
</dbReference>